<comment type="similarity">
    <text evidence="2 7">Belongs to the tetraspanin (TM4SF) family.</text>
</comment>
<protein>
    <recommendedName>
        <fullName evidence="7">Tetraspanin</fullName>
    </recommendedName>
</protein>
<reference evidence="8" key="2">
    <citation type="submission" date="2025-09" db="UniProtKB">
        <authorList>
            <consortium name="Ensembl"/>
        </authorList>
    </citation>
    <scope>IDENTIFICATION</scope>
</reference>
<sequence>MAVNKCVKYVFFLFNLLFWISGCIILGVGIYLKVTNNKISALQDNFPSFELMIAIGAIIMVLGFLGCCGAYRENRCMLLLFFIFLLLIFILLLAAGILASVGDNKVKDWVKDELQKLTPISNQPANVVEDIEKMQRELRCCGLMKGPSDWTKIPDSCRCNVTSDNMDECKSGSAYGTSNNIYQKACYDKVIEFLKSNMKVALGIAFAIAALLIFGMAFAMVLYCQIGKSGGATV</sequence>
<dbReference type="PIRSF" id="PIRSF002419">
    <property type="entry name" value="Tetraspanin"/>
    <property type="match status" value="1"/>
</dbReference>
<keyword evidence="5 7" id="KW-0472">Membrane</keyword>
<dbReference type="InterPro" id="IPR018499">
    <property type="entry name" value="Tetraspanin/Peripherin"/>
</dbReference>
<accession>A0A3Q3EIR4</accession>
<dbReference type="STRING" id="37003.ENSKMAP00000001857"/>
<name>A0A3Q3EIR4_KRYMA</name>
<dbReference type="GeneTree" id="ENSGT00940000158153"/>
<evidence type="ECO:0000313" key="8">
    <source>
        <dbReference type="Ensembl" id="ENSKMAP00000001857.1"/>
    </source>
</evidence>
<dbReference type="KEGG" id="kmr:108250256"/>
<dbReference type="PANTHER" id="PTHR19282:SF380">
    <property type="entry name" value="TETRASPANIN-8"/>
    <property type="match status" value="1"/>
</dbReference>
<dbReference type="PROSITE" id="PS00421">
    <property type="entry name" value="TM4_1"/>
    <property type="match status" value="1"/>
</dbReference>
<feature type="transmembrane region" description="Helical" evidence="7">
    <location>
        <begin position="12"/>
        <end position="32"/>
    </location>
</feature>
<feature type="disulfide bond" evidence="6">
    <location>
        <begin position="140"/>
        <end position="169"/>
    </location>
</feature>
<keyword evidence="9" id="KW-1185">Reference proteome</keyword>
<dbReference type="AlphaFoldDB" id="A0A3Q3EIR4"/>
<keyword evidence="4 7" id="KW-1133">Transmembrane helix</keyword>
<dbReference type="PRINTS" id="PR00259">
    <property type="entry name" value="TMFOUR"/>
</dbReference>
<dbReference type="GO" id="GO:0005886">
    <property type="term" value="C:plasma membrane"/>
    <property type="evidence" value="ECO:0007669"/>
    <property type="project" value="TreeGrafter"/>
</dbReference>
<dbReference type="PROSITE" id="PS51257">
    <property type="entry name" value="PROKAR_LIPOPROTEIN"/>
    <property type="match status" value="1"/>
</dbReference>
<dbReference type="PANTHER" id="PTHR19282">
    <property type="entry name" value="TETRASPANIN"/>
    <property type="match status" value="1"/>
</dbReference>
<feature type="disulfide bond" evidence="6">
    <location>
        <begin position="141"/>
        <end position="157"/>
    </location>
</feature>
<organism evidence="8 9">
    <name type="scientific">Kryptolebias marmoratus</name>
    <name type="common">Mangrove killifish</name>
    <name type="synonym">Rivulus marmoratus</name>
    <dbReference type="NCBI Taxonomy" id="37003"/>
    <lineage>
        <taxon>Eukaryota</taxon>
        <taxon>Metazoa</taxon>
        <taxon>Chordata</taxon>
        <taxon>Craniata</taxon>
        <taxon>Vertebrata</taxon>
        <taxon>Euteleostomi</taxon>
        <taxon>Actinopterygii</taxon>
        <taxon>Neopterygii</taxon>
        <taxon>Teleostei</taxon>
        <taxon>Neoteleostei</taxon>
        <taxon>Acanthomorphata</taxon>
        <taxon>Ovalentaria</taxon>
        <taxon>Atherinomorphae</taxon>
        <taxon>Cyprinodontiformes</taxon>
        <taxon>Rivulidae</taxon>
        <taxon>Kryptolebias</taxon>
    </lineage>
</organism>
<evidence type="ECO:0000256" key="4">
    <source>
        <dbReference type="ARBA" id="ARBA00022989"/>
    </source>
</evidence>
<comment type="subcellular location">
    <subcellularLocation>
        <location evidence="1 7">Membrane</location>
        <topology evidence="1 7">Multi-pass membrane protein</topology>
    </subcellularLocation>
</comment>
<dbReference type="InterPro" id="IPR008952">
    <property type="entry name" value="Tetraspanin_EC2_sf"/>
</dbReference>
<reference evidence="8" key="1">
    <citation type="submission" date="2025-08" db="UniProtKB">
        <authorList>
            <consortium name="Ensembl"/>
        </authorList>
    </citation>
    <scope>IDENTIFICATION</scope>
</reference>
<dbReference type="OMA" id="FSMMLYC"/>
<dbReference type="RefSeq" id="XP_017295542.1">
    <property type="nucleotide sequence ID" value="XM_017440053.3"/>
</dbReference>
<proteinExistence type="inferred from homology"/>
<feature type="transmembrane region" description="Helical" evidence="7">
    <location>
        <begin position="200"/>
        <end position="223"/>
    </location>
</feature>
<evidence type="ECO:0000256" key="5">
    <source>
        <dbReference type="ARBA" id="ARBA00023136"/>
    </source>
</evidence>
<keyword evidence="6" id="KW-1015">Disulfide bond</keyword>
<dbReference type="Proteomes" id="UP000264800">
    <property type="component" value="Unplaced"/>
</dbReference>
<dbReference type="CTD" id="431733"/>
<dbReference type="OrthoDB" id="5982705at2759"/>
<dbReference type="InterPro" id="IPR000301">
    <property type="entry name" value="Tetraspanin_animals"/>
</dbReference>
<dbReference type="SUPFAM" id="SSF48652">
    <property type="entry name" value="Tetraspanin"/>
    <property type="match status" value="1"/>
</dbReference>
<feature type="transmembrane region" description="Helical" evidence="7">
    <location>
        <begin position="52"/>
        <end position="71"/>
    </location>
</feature>
<evidence type="ECO:0000313" key="9">
    <source>
        <dbReference type="Proteomes" id="UP000264800"/>
    </source>
</evidence>
<dbReference type="InterPro" id="IPR018503">
    <property type="entry name" value="Tetraspanin_CS"/>
</dbReference>
<feature type="transmembrane region" description="Helical" evidence="7">
    <location>
        <begin position="78"/>
        <end position="101"/>
    </location>
</feature>
<evidence type="ECO:0000256" key="6">
    <source>
        <dbReference type="PIRSR" id="PIRSR002419-1"/>
    </source>
</evidence>
<evidence type="ECO:0000256" key="2">
    <source>
        <dbReference type="ARBA" id="ARBA00006840"/>
    </source>
</evidence>
<dbReference type="GeneID" id="108250256"/>
<dbReference type="Pfam" id="PF00335">
    <property type="entry name" value="Tetraspanin"/>
    <property type="match status" value="1"/>
</dbReference>
<keyword evidence="3 7" id="KW-0812">Transmembrane</keyword>
<evidence type="ECO:0000256" key="1">
    <source>
        <dbReference type="ARBA" id="ARBA00004141"/>
    </source>
</evidence>
<dbReference type="Ensembl" id="ENSKMAT00000001903.1">
    <property type="protein sequence ID" value="ENSKMAP00000001857.1"/>
    <property type="gene ID" value="ENSKMAG00000001438.1"/>
</dbReference>
<evidence type="ECO:0000256" key="3">
    <source>
        <dbReference type="ARBA" id="ARBA00022692"/>
    </source>
</evidence>
<evidence type="ECO:0000256" key="7">
    <source>
        <dbReference type="RuleBase" id="RU361218"/>
    </source>
</evidence>
<dbReference type="Gene3D" id="1.10.1450.10">
    <property type="entry name" value="Tetraspanin"/>
    <property type="match status" value="1"/>
</dbReference>